<dbReference type="WBParaSite" id="Hba_12579">
    <property type="protein sequence ID" value="Hba_12579"/>
    <property type="gene ID" value="Hba_12579"/>
</dbReference>
<protein>
    <submittedName>
        <fullName evidence="2">Transposase</fullName>
    </submittedName>
</protein>
<sequence length="28" mass="3238">MVWGAFSRMGLRFPDEDVINRNGSCTDY</sequence>
<dbReference type="AlphaFoldDB" id="A0A1I7X4Q7"/>
<evidence type="ECO:0000313" key="1">
    <source>
        <dbReference type="Proteomes" id="UP000095283"/>
    </source>
</evidence>
<name>A0A1I7X4Q7_HETBA</name>
<reference evidence="2" key="1">
    <citation type="submission" date="2016-11" db="UniProtKB">
        <authorList>
            <consortium name="WormBaseParasite"/>
        </authorList>
    </citation>
    <scope>IDENTIFICATION</scope>
</reference>
<proteinExistence type="predicted"/>
<dbReference type="Proteomes" id="UP000095283">
    <property type="component" value="Unplaced"/>
</dbReference>
<organism evidence="1 2">
    <name type="scientific">Heterorhabditis bacteriophora</name>
    <name type="common">Entomopathogenic nematode worm</name>
    <dbReference type="NCBI Taxonomy" id="37862"/>
    <lineage>
        <taxon>Eukaryota</taxon>
        <taxon>Metazoa</taxon>
        <taxon>Ecdysozoa</taxon>
        <taxon>Nematoda</taxon>
        <taxon>Chromadorea</taxon>
        <taxon>Rhabditida</taxon>
        <taxon>Rhabditina</taxon>
        <taxon>Rhabditomorpha</taxon>
        <taxon>Strongyloidea</taxon>
        <taxon>Heterorhabditidae</taxon>
        <taxon>Heterorhabditis</taxon>
    </lineage>
</organism>
<keyword evidence="1" id="KW-1185">Reference proteome</keyword>
<accession>A0A1I7X4Q7</accession>
<evidence type="ECO:0000313" key="2">
    <source>
        <dbReference type="WBParaSite" id="Hba_12579"/>
    </source>
</evidence>